<protein>
    <recommendedName>
        <fullName evidence="5">DNA primase</fullName>
    </recommendedName>
</protein>
<evidence type="ECO:0000256" key="2">
    <source>
        <dbReference type="SAM" id="SignalP"/>
    </source>
</evidence>
<evidence type="ECO:0000313" key="3">
    <source>
        <dbReference type="EMBL" id="SDI64374.1"/>
    </source>
</evidence>
<feature type="region of interest" description="Disordered" evidence="1">
    <location>
        <begin position="22"/>
        <end position="82"/>
    </location>
</feature>
<feature type="chain" id="PRO_5039375490" description="DNA primase" evidence="2">
    <location>
        <begin position="22"/>
        <end position="82"/>
    </location>
</feature>
<keyword evidence="2" id="KW-0732">Signal</keyword>
<keyword evidence="4" id="KW-1185">Reference proteome</keyword>
<dbReference type="PROSITE" id="PS51257">
    <property type="entry name" value="PROKAR_LIPOPROTEIN"/>
    <property type="match status" value="1"/>
</dbReference>
<accession>A0A1G8M8V6</accession>
<evidence type="ECO:0000313" key="4">
    <source>
        <dbReference type="Proteomes" id="UP000198853"/>
    </source>
</evidence>
<gene>
    <name evidence="3" type="ORF">SAMN04488123_10437</name>
</gene>
<evidence type="ECO:0000256" key="1">
    <source>
        <dbReference type="SAM" id="MobiDB-lite"/>
    </source>
</evidence>
<name>A0A1G8M8V6_9BACI</name>
<reference evidence="3 4" key="1">
    <citation type="submission" date="2016-10" db="EMBL/GenBank/DDBJ databases">
        <authorList>
            <person name="de Groot N.N."/>
        </authorList>
    </citation>
    <scope>NUCLEOTIDE SEQUENCE [LARGE SCALE GENOMIC DNA]</scope>
    <source>
        <strain evidence="3 4">DSM 21771</strain>
    </source>
</reference>
<dbReference type="EMBL" id="FNEN01000004">
    <property type="protein sequence ID" value="SDI64374.1"/>
    <property type="molecule type" value="Genomic_DNA"/>
</dbReference>
<feature type="compositionally biased region" description="Acidic residues" evidence="1">
    <location>
        <begin position="27"/>
        <end position="82"/>
    </location>
</feature>
<proteinExistence type="predicted"/>
<dbReference type="AlphaFoldDB" id="A0A1G8M8V6"/>
<dbReference type="Proteomes" id="UP000198853">
    <property type="component" value="Unassembled WGS sequence"/>
</dbReference>
<evidence type="ECO:0008006" key="5">
    <source>
        <dbReference type="Google" id="ProtNLM"/>
    </source>
</evidence>
<organism evidence="3 4">
    <name type="scientific">Natribacillus halophilus</name>
    <dbReference type="NCBI Taxonomy" id="549003"/>
    <lineage>
        <taxon>Bacteria</taxon>
        <taxon>Bacillati</taxon>
        <taxon>Bacillota</taxon>
        <taxon>Bacilli</taxon>
        <taxon>Bacillales</taxon>
        <taxon>Bacillaceae</taxon>
        <taxon>Natribacillus</taxon>
    </lineage>
</organism>
<sequence>MNKKILYGTLSLLFAFNILSACNGGAPEEDDMDNGTGEEEDMGGDDLDEDVEDEGIEEEDDPEEDPEDEGDDQNNEEEIYSN</sequence>
<feature type="signal peptide" evidence="2">
    <location>
        <begin position="1"/>
        <end position="21"/>
    </location>
</feature>
<dbReference type="RefSeq" id="WP_090397131.1">
    <property type="nucleotide sequence ID" value="NZ_FNEN01000004.1"/>
</dbReference>